<gene>
    <name evidence="2" type="ORF">CLMAG_47300</name>
</gene>
<dbReference type="RefSeq" id="WP_066627890.1">
    <property type="nucleotide sequence ID" value="NZ_FQXL01000006.1"/>
</dbReference>
<dbReference type="InterPro" id="IPR002686">
    <property type="entry name" value="Transposase_17"/>
</dbReference>
<proteinExistence type="predicted"/>
<evidence type="ECO:0000313" key="2">
    <source>
        <dbReference type="EMBL" id="KZL89732.1"/>
    </source>
</evidence>
<dbReference type="GO" id="GO:0003677">
    <property type="term" value="F:DNA binding"/>
    <property type="evidence" value="ECO:0007669"/>
    <property type="project" value="InterPro"/>
</dbReference>
<organism evidence="2 3">
    <name type="scientific">Clostridium magnum DSM 2767</name>
    <dbReference type="NCBI Taxonomy" id="1121326"/>
    <lineage>
        <taxon>Bacteria</taxon>
        <taxon>Bacillati</taxon>
        <taxon>Bacillota</taxon>
        <taxon>Clostridia</taxon>
        <taxon>Eubacteriales</taxon>
        <taxon>Clostridiaceae</taxon>
        <taxon>Clostridium</taxon>
    </lineage>
</organism>
<evidence type="ECO:0000313" key="3">
    <source>
        <dbReference type="Proteomes" id="UP000076603"/>
    </source>
</evidence>
<sequence length="192" mass="23040">MTNKKRPWCPGAIFHITARGNHRNDIFRNQEDFQVYSTFLEEALQHFENQFQIYCYCLMNNHVHLLVKTENLHICNFISRVHSIYARYFNKKYKYIGHLYQDRYYTELIEDDAQLLSTSRYIHLNPVRANMVKKPADYQWSSYSMVIGLNREKLINSEPILSYFKANKSREFYKSFVESAIKIKLDEGEEVI</sequence>
<keyword evidence="3" id="KW-1185">Reference proteome</keyword>
<dbReference type="SMART" id="SM01321">
    <property type="entry name" value="Y1_Tnp"/>
    <property type="match status" value="1"/>
</dbReference>
<evidence type="ECO:0000259" key="1">
    <source>
        <dbReference type="SMART" id="SM01321"/>
    </source>
</evidence>
<dbReference type="NCBIfam" id="NF047646">
    <property type="entry name" value="REP_Tyr_transpos"/>
    <property type="match status" value="1"/>
</dbReference>
<feature type="domain" description="Transposase IS200-like" evidence="1">
    <location>
        <begin position="9"/>
        <end position="125"/>
    </location>
</feature>
<dbReference type="PANTHER" id="PTHR34322">
    <property type="entry name" value="TRANSPOSASE, Y1_TNP DOMAIN-CONTAINING"/>
    <property type="match status" value="1"/>
</dbReference>
<dbReference type="STRING" id="1121326.CLMAG_47300"/>
<protein>
    <submittedName>
        <fullName evidence="2">Transposase IS200 like protein</fullName>
    </submittedName>
</protein>
<dbReference type="InterPro" id="IPR036515">
    <property type="entry name" value="Transposase_17_sf"/>
</dbReference>
<dbReference type="EMBL" id="LWAE01000007">
    <property type="protein sequence ID" value="KZL89732.1"/>
    <property type="molecule type" value="Genomic_DNA"/>
</dbReference>
<comment type="caution">
    <text evidence="2">The sequence shown here is derived from an EMBL/GenBank/DDBJ whole genome shotgun (WGS) entry which is preliminary data.</text>
</comment>
<dbReference type="PATRIC" id="fig|1121326.3.peg.4796"/>
<accession>A0A161YHI3</accession>
<name>A0A161YHI3_9CLOT</name>
<dbReference type="AlphaFoldDB" id="A0A161YHI3"/>
<dbReference type="GO" id="GO:0004803">
    <property type="term" value="F:transposase activity"/>
    <property type="evidence" value="ECO:0007669"/>
    <property type="project" value="InterPro"/>
</dbReference>
<dbReference type="Gene3D" id="3.30.70.1290">
    <property type="entry name" value="Transposase IS200-like"/>
    <property type="match status" value="1"/>
</dbReference>
<dbReference type="SUPFAM" id="SSF143422">
    <property type="entry name" value="Transposase IS200-like"/>
    <property type="match status" value="1"/>
</dbReference>
<dbReference type="Proteomes" id="UP000076603">
    <property type="component" value="Unassembled WGS sequence"/>
</dbReference>
<dbReference type="PANTHER" id="PTHR34322:SF2">
    <property type="entry name" value="TRANSPOSASE IS200-LIKE DOMAIN-CONTAINING PROTEIN"/>
    <property type="match status" value="1"/>
</dbReference>
<reference evidence="2 3" key="1">
    <citation type="submission" date="2016-04" db="EMBL/GenBank/DDBJ databases">
        <title>Genome sequence of Clostridium magnum DSM 2767.</title>
        <authorList>
            <person name="Poehlein A."/>
            <person name="Uhlig R."/>
            <person name="Fischer R."/>
            <person name="Bahl H."/>
            <person name="Daniel R."/>
        </authorList>
    </citation>
    <scope>NUCLEOTIDE SEQUENCE [LARGE SCALE GENOMIC DNA]</scope>
    <source>
        <strain evidence="2 3">DSM 2767</strain>
    </source>
</reference>
<dbReference type="Pfam" id="PF01797">
    <property type="entry name" value="Y1_Tnp"/>
    <property type="match status" value="1"/>
</dbReference>
<dbReference type="OrthoDB" id="9788881at2"/>
<dbReference type="GO" id="GO:0006313">
    <property type="term" value="P:DNA transposition"/>
    <property type="evidence" value="ECO:0007669"/>
    <property type="project" value="InterPro"/>
</dbReference>